<protein>
    <submittedName>
        <fullName evidence="2">Uncharacterized protein</fullName>
    </submittedName>
</protein>
<evidence type="ECO:0000313" key="2">
    <source>
        <dbReference type="EMBL" id="KAK8061532.1"/>
    </source>
</evidence>
<evidence type="ECO:0000313" key="3">
    <source>
        <dbReference type="Proteomes" id="UP001480595"/>
    </source>
</evidence>
<dbReference type="EMBL" id="JAQQWL010000008">
    <property type="protein sequence ID" value="KAK8061532.1"/>
    <property type="molecule type" value="Genomic_DNA"/>
</dbReference>
<evidence type="ECO:0000256" key="1">
    <source>
        <dbReference type="SAM" id="MobiDB-lite"/>
    </source>
</evidence>
<feature type="region of interest" description="Disordered" evidence="1">
    <location>
        <begin position="379"/>
        <end position="404"/>
    </location>
</feature>
<feature type="region of interest" description="Disordered" evidence="1">
    <location>
        <begin position="77"/>
        <end position="159"/>
    </location>
</feature>
<feature type="compositionally biased region" description="Basic and acidic residues" evidence="1">
    <location>
        <begin position="78"/>
        <end position="95"/>
    </location>
</feature>
<reference evidence="2 3" key="1">
    <citation type="submission" date="2023-01" db="EMBL/GenBank/DDBJ databases">
        <title>Analysis of 21 Apiospora genomes using comparative genomics revels a genus with tremendous synthesis potential of carbohydrate active enzymes and secondary metabolites.</title>
        <authorList>
            <person name="Sorensen T."/>
        </authorList>
    </citation>
    <scope>NUCLEOTIDE SEQUENCE [LARGE SCALE GENOMIC DNA]</scope>
    <source>
        <strain evidence="2 3">CBS 135458</strain>
    </source>
</reference>
<name>A0ABR1URH5_9PEZI</name>
<accession>A0ABR1URH5</accession>
<sequence length="415" mass="44860">MIMNLDGLCLHEFLGLFSLFKRQLLLRQAEPWRRSSLLSVVCSLLAHHARGLPPIGGAKPPLSFHSIIRPLPVIEEDTASHDDDAPPKVPEKSPDRQVSPLTAAAAAAAAARARAPRVTATPPPPPIRSLLPLRGATSGNGGGGGRSAAAAQEPEKDDHSLKSWLSKRGGWYRATLMAALAVCAIVALTRGSRQCFSPAGSYAFRTALYNVKKDCTSNNNTFRCYPFKTYSQSRSDASATYFWTISQVNSWAFQISAAPNPFVPQFTNLSLTQLDANQFSERLTFSFSMHGAAVVPTMALGEDNKNNHKNNSSSDSDRAATCYYNDTLVTGTIWTRRPAEFPANLTTPVSNGGRTGKPITSSTTFDPWPYAVQVVQSTRDAPDCRDADGNRVGGDFSRPPDRSGECSCSYANFGL</sequence>
<dbReference type="GeneID" id="92092370"/>
<proteinExistence type="predicted"/>
<feature type="compositionally biased region" description="Low complexity" evidence="1">
    <location>
        <begin position="102"/>
        <end position="120"/>
    </location>
</feature>
<keyword evidence="3" id="KW-1185">Reference proteome</keyword>
<comment type="caution">
    <text evidence="2">The sequence shown here is derived from an EMBL/GenBank/DDBJ whole genome shotgun (WGS) entry which is preliminary data.</text>
</comment>
<dbReference type="Proteomes" id="UP001480595">
    <property type="component" value="Unassembled WGS sequence"/>
</dbReference>
<organism evidence="2 3">
    <name type="scientific">Apiospora phragmitis</name>
    <dbReference type="NCBI Taxonomy" id="2905665"/>
    <lineage>
        <taxon>Eukaryota</taxon>
        <taxon>Fungi</taxon>
        <taxon>Dikarya</taxon>
        <taxon>Ascomycota</taxon>
        <taxon>Pezizomycotina</taxon>
        <taxon>Sordariomycetes</taxon>
        <taxon>Xylariomycetidae</taxon>
        <taxon>Amphisphaeriales</taxon>
        <taxon>Apiosporaceae</taxon>
        <taxon>Apiospora</taxon>
    </lineage>
</organism>
<gene>
    <name evidence="2" type="ORF">PG994_007898</name>
</gene>
<feature type="compositionally biased region" description="Basic and acidic residues" evidence="1">
    <location>
        <begin position="380"/>
        <end position="389"/>
    </location>
</feature>
<dbReference type="RefSeq" id="XP_066714794.1">
    <property type="nucleotide sequence ID" value="XM_066859307.1"/>
</dbReference>